<evidence type="ECO:0000256" key="1">
    <source>
        <dbReference type="ARBA" id="ARBA00000847"/>
    </source>
</evidence>
<evidence type="ECO:0000256" key="6">
    <source>
        <dbReference type="ARBA" id="ARBA00032162"/>
    </source>
</evidence>
<dbReference type="GO" id="GO:0019693">
    <property type="term" value="P:ribose phosphate metabolic process"/>
    <property type="evidence" value="ECO:0007669"/>
    <property type="project" value="TreeGrafter"/>
</dbReference>
<comment type="catalytic activity">
    <reaction evidence="1">
        <text>GDP-alpha-D-mannose + H2O = alpha-D-mannose 1-phosphate + GMP + 2 H(+)</text>
        <dbReference type="Rhea" id="RHEA:27978"/>
        <dbReference type="ChEBI" id="CHEBI:15377"/>
        <dbReference type="ChEBI" id="CHEBI:15378"/>
        <dbReference type="ChEBI" id="CHEBI:57527"/>
        <dbReference type="ChEBI" id="CHEBI:58115"/>
        <dbReference type="ChEBI" id="CHEBI:58409"/>
    </reaction>
</comment>
<organism evidence="9 10">
    <name type="scientific">Rhodopirellula islandica</name>
    <dbReference type="NCBI Taxonomy" id="595434"/>
    <lineage>
        <taxon>Bacteria</taxon>
        <taxon>Pseudomonadati</taxon>
        <taxon>Planctomycetota</taxon>
        <taxon>Planctomycetia</taxon>
        <taxon>Pirellulales</taxon>
        <taxon>Pirellulaceae</taxon>
        <taxon>Rhodopirellula</taxon>
    </lineage>
</organism>
<comment type="similarity">
    <text evidence="3">Belongs to the Nudix hydrolase family. NudK subfamily.</text>
</comment>
<dbReference type="InterPro" id="IPR020084">
    <property type="entry name" value="NUDIX_hydrolase_CS"/>
</dbReference>
<sequence length="171" mass="19003">MSEPEVLLRGSRFDVIAIDLPGRDGQSHRREFIQHPGAVVLLPLVDDDTVVMIENERPAVGEKLLELPAGTRDPGEEVLVTAARELTEETGYRAADLSVVCEFYSAPGLGNELMHLVVAKDLTAGEQQLETTERIETKLMHRDELLKLVQSCQIRDAKTLIGLQAFLFQKI</sequence>
<dbReference type="Pfam" id="PF00293">
    <property type="entry name" value="NUDIX"/>
    <property type="match status" value="1"/>
</dbReference>
<dbReference type="PROSITE" id="PS00893">
    <property type="entry name" value="NUDIX_BOX"/>
    <property type="match status" value="1"/>
</dbReference>
<dbReference type="PATRIC" id="fig|595434.4.peg.2302"/>
<evidence type="ECO:0000256" key="4">
    <source>
        <dbReference type="ARBA" id="ARBA00016377"/>
    </source>
</evidence>
<keyword evidence="10" id="KW-1185">Reference proteome</keyword>
<dbReference type="AlphaFoldDB" id="A0A0J1BGV6"/>
<dbReference type="CDD" id="cd03424">
    <property type="entry name" value="NUDIX_ADPRase_Nudt5_UGPPase_Nudt14"/>
    <property type="match status" value="1"/>
</dbReference>
<dbReference type="GO" id="GO:0005829">
    <property type="term" value="C:cytosol"/>
    <property type="evidence" value="ECO:0007669"/>
    <property type="project" value="TreeGrafter"/>
</dbReference>
<dbReference type="Proteomes" id="UP000036367">
    <property type="component" value="Unassembled WGS sequence"/>
</dbReference>
<accession>A0A0J1BGV6</accession>
<name>A0A0J1BGV6_RHOIS</name>
<dbReference type="GO" id="GO:0016787">
    <property type="term" value="F:hydrolase activity"/>
    <property type="evidence" value="ECO:0007669"/>
    <property type="project" value="UniProtKB-KW"/>
</dbReference>
<dbReference type="GO" id="GO:0006753">
    <property type="term" value="P:nucleoside phosphate metabolic process"/>
    <property type="evidence" value="ECO:0007669"/>
    <property type="project" value="TreeGrafter"/>
</dbReference>
<evidence type="ECO:0000313" key="10">
    <source>
        <dbReference type="Proteomes" id="UP000036367"/>
    </source>
</evidence>
<dbReference type="PANTHER" id="PTHR11839">
    <property type="entry name" value="UDP/ADP-SUGAR PYROPHOSPHATASE"/>
    <property type="match status" value="1"/>
</dbReference>
<dbReference type="PANTHER" id="PTHR11839:SF18">
    <property type="entry name" value="NUDIX HYDROLASE DOMAIN-CONTAINING PROTEIN"/>
    <property type="match status" value="1"/>
</dbReference>
<dbReference type="Gene3D" id="3.90.79.10">
    <property type="entry name" value="Nucleoside Triphosphate Pyrophosphohydrolase"/>
    <property type="match status" value="1"/>
</dbReference>
<dbReference type="RefSeq" id="WP_047814205.1">
    <property type="nucleotide sequence ID" value="NZ_LECT01000017.1"/>
</dbReference>
<dbReference type="InterPro" id="IPR015797">
    <property type="entry name" value="NUDIX_hydrolase-like_dom_sf"/>
</dbReference>
<gene>
    <name evidence="9" type="ORF">RISK_002414</name>
</gene>
<keyword evidence="5 9" id="KW-0378">Hydrolase</keyword>
<comment type="cofactor">
    <cofactor evidence="2">
        <name>Mg(2+)</name>
        <dbReference type="ChEBI" id="CHEBI:18420"/>
    </cofactor>
</comment>
<comment type="caution">
    <text evidence="9">The sequence shown here is derived from an EMBL/GenBank/DDBJ whole genome shotgun (WGS) entry which is preliminary data.</text>
</comment>
<dbReference type="EMBL" id="LECT01000017">
    <property type="protein sequence ID" value="KLU05782.1"/>
    <property type="molecule type" value="Genomic_DNA"/>
</dbReference>
<reference evidence="9" key="1">
    <citation type="submission" date="2015-05" db="EMBL/GenBank/DDBJ databases">
        <title>Permanent draft genome of Rhodopirellula islandicus K833.</title>
        <authorList>
            <person name="Kizina J."/>
            <person name="Richter M."/>
            <person name="Glockner F.O."/>
            <person name="Harder J."/>
        </authorList>
    </citation>
    <scope>NUCLEOTIDE SEQUENCE [LARGE SCALE GENOMIC DNA]</scope>
    <source>
        <strain evidence="9">K833</strain>
    </source>
</reference>
<evidence type="ECO:0000256" key="3">
    <source>
        <dbReference type="ARBA" id="ARBA00007275"/>
    </source>
</evidence>
<evidence type="ECO:0000259" key="8">
    <source>
        <dbReference type="PROSITE" id="PS51462"/>
    </source>
</evidence>
<protein>
    <recommendedName>
        <fullName evidence="4">GDP-mannose pyrophosphatase</fullName>
    </recommendedName>
    <alternativeName>
        <fullName evidence="6">GDP-mannose hydrolase</fullName>
    </alternativeName>
    <alternativeName>
        <fullName evidence="7">GDPMK</fullName>
    </alternativeName>
</protein>
<dbReference type="SUPFAM" id="SSF55811">
    <property type="entry name" value="Nudix"/>
    <property type="match status" value="1"/>
</dbReference>
<dbReference type="InterPro" id="IPR000086">
    <property type="entry name" value="NUDIX_hydrolase_dom"/>
</dbReference>
<dbReference type="PROSITE" id="PS51462">
    <property type="entry name" value="NUDIX"/>
    <property type="match status" value="1"/>
</dbReference>
<evidence type="ECO:0000256" key="7">
    <source>
        <dbReference type="ARBA" id="ARBA00032272"/>
    </source>
</evidence>
<evidence type="ECO:0000313" key="9">
    <source>
        <dbReference type="EMBL" id="KLU05782.1"/>
    </source>
</evidence>
<proteinExistence type="inferred from homology"/>
<dbReference type="FunFam" id="3.90.79.10:FF:000024">
    <property type="entry name" value="ADP-ribose pyrophosphatase"/>
    <property type="match status" value="1"/>
</dbReference>
<feature type="domain" description="Nudix hydrolase" evidence="8">
    <location>
        <begin position="33"/>
        <end position="167"/>
    </location>
</feature>
<dbReference type="STRING" id="595434.RISK_002414"/>
<evidence type="ECO:0000256" key="5">
    <source>
        <dbReference type="ARBA" id="ARBA00022801"/>
    </source>
</evidence>
<dbReference type="OrthoDB" id="9806150at2"/>
<evidence type="ECO:0000256" key="2">
    <source>
        <dbReference type="ARBA" id="ARBA00001946"/>
    </source>
</evidence>